<gene>
    <name evidence="1" type="ORF">JA13_034</name>
</gene>
<dbReference type="Proteomes" id="UP000263742">
    <property type="component" value="Segment"/>
</dbReference>
<sequence>MNIISADSNAKLGLWIVVEPEENEVIEEGTFEYTYVGKILLENTTAKKVGEQYHITYEDASLPGSPEVYDHLAMFHAHALTPYFENINAIEHGCLPSEFPAPMIKKMQEAIKDKGQTLTANELFGKLTINIFEKEDLIATFEASTAEAYLDYLVSGLPRAKNFYDHRAKTFGHYGNDKTEAYVEQLNDKLSAAANAVGVPVSYAFFDANALHFVVGFRNGRSTVQSYPGCILNFLEENQIEVPFEVTTEENSFAFGSGIEKVLPAHILHTMRNLNKWPILQLIGKVR</sequence>
<name>A0A384ZW15_9CAUD</name>
<evidence type="ECO:0000313" key="1">
    <source>
        <dbReference type="EMBL" id="AXG66437.1"/>
    </source>
</evidence>
<evidence type="ECO:0000313" key="2">
    <source>
        <dbReference type="Proteomes" id="UP000263742"/>
    </source>
</evidence>
<protein>
    <submittedName>
        <fullName evidence="1">Uncharacterized protein</fullName>
    </submittedName>
</protein>
<reference evidence="1 2" key="1">
    <citation type="journal article" date="2018" name="Front. Microbiol.">
        <title>Jumbo Bacteriophages Are Represented Within an Increasing Diversity of Environmental Viruses Infecting the Emerging Phytopathogen, Dickeya solani.</title>
        <authorList>
            <person name="Day A.W."/>
            <person name="Ahn J."/>
            <person name="Salmond G.P.C."/>
        </authorList>
    </citation>
    <scope>NUCLEOTIDE SEQUENCE [LARGE SCALE GENOMIC DNA]</scope>
</reference>
<accession>A0A384ZW15</accession>
<dbReference type="EMBL" id="MH460460">
    <property type="protein sequence ID" value="AXG66437.1"/>
    <property type="molecule type" value="Genomic_DNA"/>
</dbReference>
<proteinExistence type="predicted"/>
<organism evidence="1 2">
    <name type="scientific">Dickeya phage vB_DsoM_JA13</name>
    <dbReference type="NCBI Taxonomy" id="2283030"/>
    <lineage>
        <taxon>Viruses</taxon>
        <taxon>Duplodnaviria</taxon>
        <taxon>Heunggongvirae</taxon>
        <taxon>Uroviricota</taxon>
        <taxon>Caudoviricetes</taxon>
        <taxon>Salmondvirus</taxon>
        <taxon>Salmondvirus JA11</taxon>
    </lineage>
</organism>